<dbReference type="EMBL" id="BMTD01000021">
    <property type="protein sequence ID" value="GGV19894.1"/>
    <property type="molecule type" value="Genomic_DNA"/>
</dbReference>
<gene>
    <name evidence="1" type="ORF">GCM10010260_69880</name>
</gene>
<reference evidence="1" key="1">
    <citation type="journal article" date="2014" name="Int. J. Syst. Evol. Microbiol.">
        <title>Complete genome sequence of Corynebacterium casei LMG S-19264T (=DSM 44701T), isolated from a smear-ripened cheese.</title>
        <authorList>
            <consortium name="US DOE Joint Genome Institute (JGI-PGF)"/>
            <person name="Walter F."/>
            <person name="Albersmeier A."/>
            <person name="Kalinowski J."/>
            <person name="Ruckert C."/>
        </authorList>
    </citation>
    <scope>NUCLEOTIDE SEQUENCE</scope>
    <source>
        <strain evidence="1">JCM 4369</strain>
    </source>
</reference>
<comment type="caution">
    <text evidence="1">The sequence shown here is derived from an EMBL/GenBank/DDBJ whole genome shotgun (WGS) entry which is preliminary data.</text>
</comment>
<dbReference type="AlphaFoldDB" id="A0A918IHU4"/>
<name>A0A918IHU4_9ACTN</name>
<dbReference type="Pfam" id="PF04339">
    <property type="entry name" value="FemAB_like"/>
    <property type="match status" value="1"/>
</dbReference>
<evidence type="ECO:0000313" key="2">
    <source>
        <dbReference type="Proteomes" id="UP000618795"/>
    </source>
</evidence>
<dbReference type="InterPro" id="IPR007434">
    <property type="entry name" value="FemAB-like"/>
</dbReference>
<accession>A0A918IHU4</accession>
<proteinExistence type="predicted"/>
<evidence type="ECO:0000313" key="1">
    <source>
        <dbReference type="EMBL" id="GGV19894.1"/>
    </source>
</evidence>
<evidence type="ECO:0008006" key="3">
    <source>
        <dbReference type="Google" id="ProtNLM"/>
    </source>
</evidence>
<sequence length="398" mass="44030">MAVTVNRPHLTGFGCPTEGVDTEEWDRLAGNHFYAASGWLDFCVHDPGGRTLTGNVHTRLSDGGMAAVPVTAVWEENNAFYQWSRLLERAGLPPAAPQGLLVGPHRGYQTNLLVSEGTDRTEAAAALLDELAALRRQAGAQRLFDDARPQSIPCHGMFLDSTDVRALRAAGVRAEPVLCAADAWIRTEGEDWNGWMRTLPSKRRGELIRRDQRRFDEAGYHFLEKPLSECYEEAALMSRGTQARYGQPADVEVLAESLRVQAEAMGDAARVLMCARDGESPVGFLLFYRWGDATYLKGAGFHYDRLVGVAEYFNLVYYEPIRDALRAGRRRLHAGIASTDTKAMRGAEIRPLWMIDVFGDGTGNDAARAYNAAQLRELTESSTAVAKAVVEDDWLEFC</sequence>
<dbReference type="Proteomes" id="UP000618795">
    <property type="component" value="Unassembled WGS sequence"/>
</dbReference>
<dbReference type="RefSeq" id="WP_191877489.1">
    <property type="nucleotide sequence ID" value="NZ_BMTD01000021.1"/>
</dbReference>
<protein>
    <recommendedName>
        <fullName evidence="3">GNAT family N-acetyltransferase</fullName>
    </recommendedName>
</protein>
<reference evidence="1" key="2">
    <citation type="submission" date="2020-09" db="EMBL/GenBank/DDBJ databases">
        <authorList>
            <person name="Sun Q."/>
            <person name="Ohkuma M."/>
        </authorList>
    </citation>
    <scope>NUCLEOTIDE SEQUENCE</scope>
    <source>
        <strain evidence="1">JCM 4369</strain>
    </source>
</reference>
<dbReference type="SUPFAM" id="SSF55729">
    <property type="entry name" value="Acyl-CoA N-acyltransferases (Nat)"/>
    <property type="match status" value="1"/>
</dbReference>
<keyword evidence="2" id="KW-1185">Reference proteome</keyword>
<organism evidence="1 2">
    <name type="scientific">Streptomyces filipinensis</name>
    <dbReference type="NCBI Taxonomy" id="66887"/>
    <lineage>
        <taxon>Bacteria</taxon>
        <taxon>Bacillati</taxon>
        <taxon>Actinomycetota</taxon>
        <taxon>Actinomycetes</taxon>
        <taxon>Kitasatosporales</taxon>
        <taxon>Streptomycetaceae</taxon>
        <taxon>Streptomyces</taxon>
    </lineage>
</organism>
<dbReference type="InterPro" id="IPR016181">
    <property type="entry name" value="Acyl_CoA_acyltransferase"/>
</dbReference>